<feature type="region of interest" description="Disordered" evidence="1">
    <location>
        <begin position="68"/>
        <end position="103"/>
    </location>
</feature>
<evidence type="ECO:0000313" key="3">
    <source>
        <dbReference type="Proteomes" id="UP000011082"/>
    </source>
</evidence>
<organism evidence="2 3">
    <name type="scientific">Vittaforma corneae (strain ATCC 50505)</name>
    <name type="common">Microsporidian parasite</name>
    <name type="synonym">Nosema corneum</name>
    <dbReference type="NCBI Taxonomy" id="993615"/>
    <lineage>
        <taxon>Eukaryota</taxon>
        <taxon>Fungi</taxon>
        <taxon>Fungi incertae sedis</taxon>
        <taxon>Microsporidia</taxon>
        <taxon>Nosematidae</taxon>
        <taxon>Vittaforma</taxon>
    </lineage>
</organism>
<gene>
    <name evidence="2" type="ORF">VICG_01753</name>
</gene>
<evidence type="ECO:0000313" key="2">
    <source>
        <dbReference type="EMBL" id="ELA41264.1"/>
    </source>
</evidence>
<keyword evidence="3" id="KW-1185">Reference proteome</keyword>
<feature type="compositionally biased region" description="Basic and acidic residues" evidence="1">
    <location>
        <begin position="68"/>
        <end position="79"/>
    </location>
</feature>
<dbReference type="InParanoid" id="L2GKV3"/>
<accession>L2GKV3</accession>
<dbReference type="VEuPathDB" id="MicrosporidiaDB:VICG_01753"/>
<dbReference type="AlphaFoldDB" id="L2GKV3"/>
<feature type="non-terminal residue" evidence="2">
    <location>
        <position position="181"/>
    </location>
</feature>
<dbReference type="HOGENOM" id="CLU_1492618_0_0_1"/>
<dbReference type="Proteomes" id="UP000011082">
    <property type="component" value="Unassembled WGS sequence"/>
</dbReference>
<name>L2GKV3_VITCO</name>
<dbReference type="EMBL" id="JH370147">
    <property type="protein sequence ID" value="ELA41264.1"/>
    <property type="molecule type" value="Genomic_DNA"/>
</dbReference>
<dbReference type="RefSeq" id="XP_007605198.1">
    <property type="nucleotide sequence ID" value="XM_007605136.1"/>
</dbReference>
<sequence>MLKSTDNSNRSDFCENFVKSINTNSVPTPMHGFSIKTVTDLIRALPVGFPVLFSISVGCTSTHECDVKKPEVRDQDSSKDVAGNGQPNTQKKDGDSAGSSDPETLKVFKDDNGFLTRVMAEVFGVFKEYFESVGLADLKEYQAHKNEIWEVVAMHLCRYNLIIKEEVSKRSSTAVIKRKIQ</sequence>
<protein>
    <submittedName>
        <fullName evidence="2">Uncharacterized protein</fullName>
    </submittedName>
</protein>
<proteinExistence type="predicted"/>
<evidence type="ECO:0000256" key="1">
    <source>
        <dbReference type="SAM" id="MobiDB-lite"/>
    </source>
</evidence>
<dbReference type="GeneID" id="19882463"/>
<reference evidence="3" key="1">
    <citation type="submission" date="2011-05" db="EMBL/GenBank/DDBJ databases">
        <title>The genome sequence of Vittaforma corneae strain ATCC 50505.</title>
        <authorList>
            <consortium name="The Broad Institute Genome Sequencing Platform"/>
            <person name="Cuomo C."/>
            <person name="Didier E."/>
            <person name="Bowers L."/>
            <person name="Young S.K."/>
            <person name="Zeng Q."/>
            <person name="Gargeya S."/>
            <person name="Fitzgerald M."/>
            <person name="Haas B."/>
            <person name="Abouelleil A."/>
            <person name="Alvarado L."/>
            <person name="Arachchi H.M."/>
            <person name="Berlin A."/>
            <person name="Chapman S.B."/>
            <person name="Gearin G."/>
            <person name="Goldberg J."/>
            <person name="Griggs A."/>
            <person name="Gujja S."/>
            <person name="Hansen M."/>
            <person name="Heiman D."/>
            <person name="Howarth C."/>
            <person name="Larimer J."/>
            <person name="Lui A."/>
            <person name="MacDonald P.J.P."/>
            <person name="McCowen C."/>
            <person name="Montmayeur A."/>
            <person name="Murphy C."/>
            <person name="Neiman D."/>
            <person name="Pearson M."/>
            <person name="Priest M."/>
            <person name="Roberts A."/>
            <person name="Saif S."/>
            <person name="Shea T."/>
            <person name="Sisk P."/>
            <person name="Stolte C."/>
            <person name="Sykes S."/>
            <person name="Wortman J."/>
            <person name="Nusbaum C."/>
            <person name="Birren B."/>
        </authorList>
    </citation>
    <scope>NUCLEOTIDE SEQUENCE [LARGE SCALE GENOMIC DNA]</scope>
    <source>
        <strain evidence="3">ATCC 50505</strain>
    </source>
</reference>